<evidence type="ECO:0000313" key="4">
    <source>
        <dbReference type="Proteomes" id="UP000801492"/>
    </source>
</evidence>
<organism evidence="3 4">
    <name type="scientific">Ignelater luminosus</name>
    <name type="common">Cucubano</name>
    <name type="synonym">Pyrophorus luminosus</name>
    <dbReference type="NCBI Taxonomy" id="2038154"/>
    <lineage>
        <taxon>Eukaryota</taxon>
        <taxon>Metazoa</taxon>
        <taxon>Ecdysozoa</taxon>
        <taxon>Arthropoda</taxon>
        <taxon>Hexapoda</taxon>
        <taxon>Insecta</taxon>
        <taxon>Pterygota</taxon>
        <taxon>Neoptera</taxon>
        <taxon>Endopterygota</taxon>
        <taxon>Coleoptera</taxon>
        <taxon>Polyphaga</taxon>
        <taxon>Elateriformia</taxon>
        <taxon>Elateroidea</taxon>
        <taxon>Elateridae</taxon>
        <taxon>Agrypninae</taxon>
        <taxon>Pyrophorini</taxon>
        <taxon>Ignelater</taxon>
    </lineage>
</organism>
<feature type="domain" description="MD-2-related lipid-recognition" evidence="2">
    <location>
        <begin position="22"/>
        <end position="122"/>
    </location>
</feature>
<sequence>MWTKFIFNLLVLFVGTHFVLSTEVERCTGIPTPSVEIKGCEKPPCPLVRGSDIKMIINFNSSTASEYSNELELKVQARVGPVIVSLRLPRELSEVSRNLLNTNCPLNKDELGVYKLTMAILDLYRR</sequence>
<dbReference type="SUPFAM" id="SSF81296">
    <property type="entry name" value="E set domains"/>
    <property type="match status" value="1"/>
</dbReference>
<reference evidence="3" key="1">
    <citation type="submission" date="2019-08" db="EMBL/GenBank/DDBJ databases">
        <title>The genome of the North American firefly Photinus pyralis.</title>
        <authorList>
            <consortium name="Photinus pyralis genome working group"/>
            <person name="Fallon T.R."/>
            <person name="Sander Lower S.E."/>
            <person name="Weng J.-K."/>
        </authorList>
    </citation>
    <scope>NUCLEOTIDE SEQUENCE</scope>
    <source>
        <strain evidence="3">TRF0915ILg1</strain>
        <tissue evidence="3">Whole body</tissue>
    </source>
</reference>
<dbReference type="InterPro" id="IPR014756">
    <property type="entry name" value="Ig_E-set"/>
</dbReference>
<dbReference type="InterPro" id="IPR003172">
    <property type="entry name" value="ML_dom"/>
</dbReference>
<proteinExistence type="predicted"/>
<feature type="signal peptide" evidence="1">
    <location>
        <begin position="1"/>
        <end position="21"/>
    </location>
</feature>
<evidence type="ECO:0000259" key="2">
    <source>
        <dbReference type="Pfam" id="PF02221"/>
    </source>
</evidence>
<name>A0A8K0CR92_IGNLU</name>
<comment type="caution">
    <text evidence="3">The sequence shown here is derived from an EMBL/GenBank/DDBJ whole genome shotgun (WGS) entry which is preliminary data.</text>
</comment>
<gene>
    <name evidence="3" type="ORF">ILUMI_15049</name>
</gene>
<feature type="chain" id="PRO_5035482712" description="MD-2-related lipid-recognition domain-containing protein" evidence="1">
    <location>
        <begin position="22"/>
        <end position="126"/>
    </location>
</feature>
<dbReference type="AlphaFoldDB" id="A0A8K0CR92"/>
<dbReference type="Proteomes" id="UP000801492">
    <property type="component" value="Unassembled WGS sequence"/>
</dbReference>
<evidence type="ECO:0000313" key="3">
    <source>
        <dbReference type="EMBL" id="KAF2891124.1"/>
    </source>
</evidence>
<dbReference type="Pfam" id="PF02221">
    <property type="entry name" value="E1_DerP2_DerF2"/>
    <property type="match status" value="1"/>
</dbReference>
<accession>A0A8K0CR92</accession>
<keyword evidence="4" id="KW-1185">Reference proteome</keyword>
<evidence type="ECO:0000256" key="1">
    <source>
        <dbReference type="SAM" id="SignalP"/>
    </source>
</evidence>
<keyword evidence="1" id="KW-0732">Signal</keyword>
<dbReference type="OrthoDB" id="6489092at2759"/>
<protein>
    <recommendedName>
        <fullName evidence="2">MD-2-related lipid-recognition domain-containing protein</fullName>
    </recommendedName>
</protein>
<dbReference type="Gene3D" id="2.60.40.770">
    <property type="match status" value="1"/>
</dbReference>
<dbReference type="EMBL" id="VTPC01038206">
    <property type="protein sequence ID" value="KAF2891124.1"/>
    <property type="molecule type" value="Genomic_DNA"/>
</dbReference>